<proteinExistence type="predicted"/>
<dbReference type="RefSeq" id="WP_150273835.1">
    <property type="nucleotide sequence ID" value="NZ_CP029194.1"/>
</dbReference>
<name>A0A5P2B1E0_STRVZ</name>
<reference evidence="2 3" key="1">
    <citation type="submission" date="2018-05" db="EMBL/GenBank/DDBJ databases">
        <title>Streptomyces venezuelae.</title>
        <authorList>
            <person name="Kim W."/>
            <person name="Lee N."/>
            <person name="Cho B.-K."/>
        </authorList>
    </citation>
    <scope>NUCLEOTIDE SEQUENCE [LARGE SCALE GENOMIC DNA]</scope>
    <source>
        <strain evidence="2 3">ATCC 15068</strain>
    </source>
</reference>
<evidence type="ECO:0000256" key="1">
    <source>
        <dbReference type="SAM" id="Phobius"/>
    </source>
</evidence>
<feature type="transmembrane region" description="Helical" evidence="1">
    <location>
        <begin position="21"/>
        <end position="54"/>
    </location>
</feature>
<protein>
    <submittedName>
        <fullName evidence="2">Uncharacterized protein</fullName>
    </submittedName>
</protein>
<keyword evidence="1" id="KW-0472">Membrane</keyword>
<dbReference type="Proteomes" id="UP000324106">
    <property type="component" value="Chromosome"/>
</dbReference>
<keyword evidence="1" id="KW-0812">Transmembrane</keyword>
<gene>
    <name evidence="2" type="ORF">DEJ46_38515</name>
</gene>
<evidence type="ECO:0000313" key="2">
    <source>
        <dbReference type="EMBL" id="QES24263.1"/>
    </source>
</evidence>
<accession>A0A5P2B1E0</accession>
<sequence length="78" mass="8779">MARLDDDQLKRKDRTWRTASWTAFGAFLAALVFSAAEVFPAAILFLIVCFGSVFVRTVAGRAVNEELLTRAQESRRRS</sequence>
<evidence type="ECO:0000313" key="3">
    <source>
        <dbReference type="Proteomes" id="UP000324106"/>
    </source>
</evidence>
<dbReference type="AlphaFoldDB" id="A0A5P2B1E0"/>
<keyword evidence="1" id="KW-1133">Transmembrane helix</keyword>
<dbReference type="EMBL" id="CP029194">
    <property type="protein sequence ID" value="QES24263.1"/>
    <property type="molecule type" value="Genomic_DNA"/>
</dbReference>
<organism evidence="2 3">
    <name type="scientific">Streptomyces venezuelae</name>
    <dbReference type="NCBI Taxonomy" id="54571"/>
    <lineage>
        <taxon>Bacteria</taxon>
        <taxon>Bacillati</taxon>
        <taxon>Actinomycetota</taxon>
        <taxon>Actinomycetes</taxon>
        <taxon>Kitasatosporales</taxon>
        <taxon>Streptomycetaceae</taxon>
        <taxon>Streptomyces</taxon>
    </lineage>
</organism>